<feature type="disulfide bond" evidence="5">
    <location>
        <begin position="58"/>
        <end position="76"/>
    </location>
</feature>
<evidence type="ECO:0000259" key="7">
    <source>
        <dbReference type="PROSITE" id="PS51862"/>
    </source>
</evidence>
<evidence type="ECO:0000256" key="4">
    <source>
        <dbReference type="ARBA" id="ARBA00023157"/>
    </source>
</evidence>
<evidence type="ECO:0000256" key="6">
    <source>
        <dbReference type="SAM" id="SignalP"/>
    </source>
</evidence>
<evidence type="ECO:0000256" key="3">
    <source>
        <dbReference type="ARBA" id="ARBA00022656"/>
    </source>
</evidence>
<dbReference type="Pfam" id="PF14866">
    <property type="entry name" value="Scorpion_toxin_alpha-beta"/>
    <property type="match status" value="1"/>
</dbReference>
<evidence type="ECO:0000256" key="1">
    <source>
        <dbReference type="ARBA" id="ARBA00004613"/>
    </source>
</evidence>
<evidence type="ECO:0000256" key="2">
    <source>
        <dbReference type="ARBA" id="ARBA00022525"/>
    </source>
</evidence>
<dbReference type="GO" id="GO:0005576">
    <property type="term" value="C:extracellular region"/>
    <property type="evidence" value="ECO:0007669"/>
    <property type="project" value="UniProtKB-SubCell"/>
</dbReference>
<keyword evidence="2" id="KW-0964">Secreted</keyword>
<feature type="disulfide bond" evidence="5">
    <location>
        <begin position="62"/>
        <end position="78"/>
    </location>
</feature>
<dbReference type="EMBL" id="GFAH01000103">
    <property type="protein sequence ID" value="JAV48286.1"/>
    <property type="molecule type" value="Transcribed_RNA"/>
</dbReference>
<protein>
    <submittedName>
        <fullName evidence="8">BKTx</fullName>
    </submittedName>
</protein>
<keyword evidence="4 5" id="KW-1015">Disulfide bond</keyword>
<feature type="disulfide bond" evidence="5">
    <location>
        <begin position="51"/>
        <end position="71"/>
    </location>
</feature>
<dbReference type="PROSITE" id="PS51862">
    <property type="entry name" value="BSPN_CSAB"/>
    <property type="match status" value="1"/>
</dbReference>
<name>A0A1W7RAY0_9SCOR</name>
<accession>A0A1W7RAY0</accession>
<evidence type="ECO:0000313" key="8">
    <source>
        <dbReference type="EMBL" id="JAV48286.1"/>
    </source>
</evidence>
<evidence type="ECO:0000256" key="5">
    <source>
        <dbReference type="PROSITE-ProRule" id="PRU01209"/>
    </source>
</evidence>
<proteinExistence type="predicted"/>
<feature type="chain" id="PRO_5013230160" evidence="6">
    <location>
        <begin position="22"/>
        <end position="79"/>
    </location>
</feature>
<comment type="subcellular location">
    <subcellularLocation>
        <location evidence="1">Secreted</location>
    </subcellularLocation>
</comment>
<keyword evidence="3 5" id="KW-0800">Toxin</keyword>
<feature type="signal peptide" evidence="6">
    <location>
        <begin position="1"/>
        <end position="21"/>
    </location>
</feature>
<dbReference type="AlphaFoldDB" id="A0A1W7RAY0"/>
<dbReference type="GO" id="GO:0090729">
    <property type="term" value="F:toxin activity"/>
    <property type="evidence" value="ECO:0007669"/>
    <property type="project" value="UniProtKB-UniRule"/>
</dbReference>
<sequence length="79" mass="8810">MVKNFFAAFLIIMLISSLVDGKSTVGQKLKKKLNQMVDKVKEVVNKSEYMCPLVSSYCKQHCARLGKSGECDLLECTCS</sequence>
<feature type="domain" description="BetaSPN-type CS-alpha/beta" evidence="7">
    <location>
        <begin position="48"/>
        <end position="79"/>
    </location>
</feature>
<organism evidence="8">
    <name type="scientific">Hadrurus spadix</name>
    <dbReference type="NCBI Taxonomy" id="141984"/>
    <lineage>
        <taxon>Eukaryota</taxon>
        <taxon>Metazoa</taxon>
        <taxon>Ecdysozoa</taxon>
        <taxon>Arthropoda</taxon>
        <taxon>Chelicerata</taxon>
        <taxon>Arachnida</taxon>
        <taxon>Scorpiones</taxon>
        <taxon>Iurida</taxon>
        <taxon>Iuroidea</taxon>
        <taxon>Hadrurus</taxon>
    </lineage>
</organism>
<keyword evidence="6" id="KW-0732">Signal</keyword>
<reference evidence="8" key="1">
    <citation type="submission" date="2016-11" db="EMBL/GenBank/DDBJ databases">
        <title>Venom-gland transcriptomics and venom proteomics of the black-back scorpion (Hadrurus spadix) reveal detectability challenges and an unexplored realm of animal toxin diversity.</title>
        <authorList>
            <person name="Rokyta D.R."/>
            <person name="Ward M.J."/>
        </authorList>
    </citation>
    <scope>NUCLEOTIDE SEQUENCE</scope>
    <source>
        <tissue evidence="8">Venom gland</tissue>
    </source>
</reference>
<dbReference type="InterPro" id="IPR029237">
    <property type="entry name" value="Long_scorpion_toxin_alpha/beta"/>
</dbReference>